<reference evidence="1" key="1">
    <citation type="submission" date="2021-03" db="EMBL/GenBank/DDBJ databases">
        <authorList>
            <consortium name="DOE Joint Genome Institute"/>
            <person name="Ahrendt S."/>
            <person name="Looney B.P."/>
            <person name="Miyauchi S."/>
            <person name="Morin E."/>
            <person name="Drula E."/>
            <person name="Courty P.E."/>
            <person name="Chicoki N."/>
            <person name="Fauchery L."/>
            <person name="Kohler A."/>
            <person name="Kuo A."/>
            <person name="Labutti K."/>
            <person name="Pangilinan J."/>
            <person name="Lipzen A."/>
            <person name="Riley R."/>
            <person name="Andreopoulos W."/>
            <person name="He G."/>
            <person name="Johnson J."/>
            <person name="Barry K.W."/>
            <person name="Grigoriev I.V."/>
            <person name="Nagy L."/>
            <person name="Hibbett D."/>
            <person name="Henrissat B."/>
            <person name="Matheny P.B."/>
            <person name="Labbe J."/>
            <person name="Martin F."/>
        </authorList>
    </citation>
    <scope>NUCLEOTIDE SEQUENCE</scope>
    <source>
        <strain evidence="1">HHB10654</strain>
    </source>
</reference>
<comment type="caution">
    <text evidence="1">The sequence shown here is derived from an EMBL/GenBank/DDBJ whole genome shotgun (WGS) entry which is preliminary data.</text>
</comment>
<dbReference type="EMBL" id="MU277228">
    <property type="protein sequence ID" value="KAI0059211.1"/>
    <property type="molecule type" value="Genomic_DNA"/>
</dbReference>
<reference evidence="1" key="2">
    <citation type="journal article" date="2022" name="New Phytol.">
        <title>Evolutionary transition to the ectomycorrhizal habit in the genomes of a hyperdiverse lineage of mushroom-forming fungi.</title>
        <authorList>
            <person name="Looney B."/>
            <person name="Miyauchi S."/>
            <person name="Morin E."/>
            <person name="Drula E."/>
            <person name="Courty P.E."/>
            <person name="Kohler A."/>
            <person name="Kuo A."/>
            <person name="LaButti K."/>
            <person name="Pangilinan J."/>
            <person name="Lipzen A."/>
            <person name="Riley R."/>
            <person name="Andreopoulos W."/>
            <person name="He G."/>
            <person name="Johnson J."/>
            <person name="Nolan M."/>
            <person name="Tritt A."/>
            <person name="Barry K.W."/>
            <person name="Grigoriev I.V."/>
            <person name="Nagy L.G."/>
            <person name="Hibbett D."/>
            <person name="Henrissat B."/>
            <person name="Matheny P.B."/>
            <person name="Labbe J."/>
            <person name="Martin F.M."/>
        </authorList>
    </citation>
    <scope>NUCLEOTIDE SEQUENCE</scope>
    <source>
        <strain evidence="1">HHB10654</strain>
    </source>
</reference>
<sequence length="440" mass="49478">MLAYEPGSPIRIESSPEAELPDLGELLRGTQPKSSQRSSASQASTSKRPNRSQPTPVRRSQPASTQEMAPSQPTPSSGKRKNEEREPEVIPDSSPEPEPRPKRARTSSALNRHPDFWHLDGSVIVRVENTLFKLHRSRLAKHSKYFAQLFAAKGKGKQADSGSDADVEADDAPSMTDGMATYLVHETTVEDFERLLVLFDDPIAHMDGPPPFPILASILRASTALSFENLRNWAVRILECMWPQELNALKDEETPHAAETIVLAQTCDVPRVRKRAYYELLRTPMFGQEEPAEDDVILLDNDGNVQRDDVGTKLSAQNYATLVRAREKLNDEWIAAAAYAPSDIVCPLAIKGREPDGSSKKQVCISADEQKVDWHWTTSVHKTGIFAEDMLDPVLGLDNLIAVDWKKGGYCKECTTMRRNSWRKLRERWWASLDRWLQLK</sequence>
<dbReference type="Proteomes" id="UP000814140">
    <property type="component" value="Unassembled WGS sequence"/>
</dbReference>
<gene>
    <name evidence="1" type="ORF">BV25DRAFT_1157099</name>
</gene>
<evidence type="ECO:0000313" key="1">
    <source>
        <dbReference type="EMBL" id="KAI0059211.1"/>
    </source>
</evidence>
<organism evidence="1 2">
    <name type="scientific">Artomyces pyxidatus</name>
    <dbReference type="NCBI Taxonomy" id="48021"/>
    <lineage>
        <taxon>Eukaryota</taxon>
        <taxon>Fungi</taxon>
        <taxon>Dikarya</taxon>
        <taxon>Basidiomycota</taxon>
        <taxon>Agaricomycotina</taxon>
        <taxon>Agaricomycetes</taxon>
        <taxon>Russulales</taxon>
        <taxon>Auriscalpiaceae</taxon>
        <taxon>Artomyces</taxon>
    </lineage>
</organism>
<accession>A0ACB8SU14</accession>
<evidence type="ECO:0000313" key="2">
    <source>
        <dbReference type="Proteomes" id="UP000814140"/>
    </source>
</evidence>
<protein>
    <submittedName>
        <fullName evidence="1">Uncharacterized protein</fullName>
    </submittedName>
</protein>
<keyword evidence="2" id="KW-1185">Reference proteome</keyword>
<name>A0ACB8SU14_9AGAM</name>
<proteinExistence type="predicted"/>